<protein>
    <submittedName>
        <fullName evidence="1">Uncharacterized protein</fullName>
    </submittedName>
</protein>
<dbReference type="AlphaFoldDB" id="A0A9P6ZSW4"/>
<accession>A0A9P6ZSW4</accession>
<reference evidence="1" key="1">
    <citation type="journal article" date="2020" name="New Phytol.">
        <title>Comparative genomics reveals dynamic genome evolution in host specialist ectomycorrhizal fungi.</title>
        <authorList>
            <person name="Lofgren L.A."/>
            <person name="Nguyen N.H."/>
            <person name="Vilgalys R."/>
            <person name="Ruytinx J."/>
            <person name="Liao H.L."/>
            <person name="Branco S."/>
            <person name="Kuo A."/>
            <person name="LaButti K."/>
            <person name="Lipzen A."/>
            <person name="Andreopoulos W."/>
            <person name="Pangilinan J."/>
            <person name="Riley R."/>
            <person name="Hundley H."/>
            <person name="Na H."/>
            <person name="Barry K."/>
            <person name="Grigoriev I.V."/>
            <person name="Stajich J.E."/>
            <person name="Kennedy P.G."/>
        </authorList>
    </citation>
    <scope>NUCLEOTIDE SEQUENCE</scope>
    <source>
        <strain evidence="1">DOB743</strain>
    </source>
</reference>
<dbReference type="OrthoDB" id="2662877at2759"/>
<evidence type="ECO:0000313" key="1">
    <source>
        <dbReference type="EMBL" id="KAG1776139.1"/>
    </source>
</evidence>
<sequence length="106" mass="12269">MQNYLNGLINRANGNEEGNHVGQNHNYQMSNYSIHPEQPFAPCSRPPLLGEEMCIMMVLWIERDIVSPMVKFSSKNPEDDLTLISIGINSSIMAHQHSYYSYWYPY</sequence>
<dbReference type="EMBL" id="JABBWD010000028">
    <property type="protein sequence ID" value="KAG1776139.1"/>
    <property type="molecule type" value="Genomic_DNA"/>
</dbReference>
<name>A0A9P6ZSW4_9AGAM</name>
<dbReference type="Proteomes" id="UP000714275">
    <property type="component" value="Unassembled WGS sequence"/>
</dbReference>
<organism evidence="1 2">
    <name type="scientific">Suillus placidus</name>
    <dbReference type="NCBI Taxonomy" id="48579"/>
    <lineage>
        <taxon>Eukaryota</taxon>
        <taxon>Fungi</taxon>
        <taxon>Dikarya</taxon>
        <taxon>Basidiomycota</taxon>
        <taxon>Agaricomycotina</taxon>
        <taxon>Agaricomycetes</taxon>
        <taxon>Agaricomycetidae</taxon>
        <taxon>Boletales</taxon>
        <taxon>Suillineae</taxon>
        <taxon>Suillaceae</taxon>
        <taxon>Suillus</taxon>
    </lineage>
</organism>
<keyword evidence="2" id="KW-1185">Reference proteome</keyword>
<gene>
    <name evidence="1" type="ORF">EV702DRAFT_1046309</name>
</gene>
<evidence type="ECO:0000313" key="2">
    <source>
        <dbReference type="Proteomes" id="UP000714275"/>
    </source>
</evidence>
<comment type="caution">
    <text evidence="1">The sequence shown here is derived from an EMBL/GenBank/DDBJ whole genome shotgun (WGS) entry which is preliminary data.</text>
</comment>
<proteinExistence type="predicted"/>